<evidence type="ECO:0000313" key="2">
    <source>
        <dbReference type="EMBL" id="TFF04365.1"/>
    </source>
</evidence>
<organism evidence="2 3">
    <name type="scientific">Cellulosimicrobium funkei</name>
    <dbReference type="NCBI Taxonomy" id="264251"/>
    <lineage>
        <taxon>Bacteria</taxon>
        <taxon>Bacillati</taxon>
        <taxon>Actinomycetota</taxon>
        <taxon>Actinomycetes</taxon>
        <taxon>Micrococcales</taxon>
        <taxon>Promicromonosporaceae</taxon>
        <taxon>Cellulosimicrobium</taxon>
    </lineage>
</organism>
<proteinExistence type="predicted"/>
<dbReference type="AlphaFoldDB" id="A0A4Y8QXS2"/>
<feature type="region of interest" description="Disordered" evidence="1">
    <location>
        <begin position="43"/>
        <end position="76"/>
    </location>
</feature>
<protein>
    <submittedName>
        <fullName evidence="2">Uncharacterized protein</fullName>
    </submittedName>
</protein>
<comment type="caution">
    <text evidence="2">The sequence shown here is derived from an EMBL/GenBank/DDBJ whole genome shotgun (WGS) entry which is preliminary data.</text>
</comment>
<evidence type="ECO:0000256" key="1">
    <source>
        <dbReference type="SAM" id="MobiDB-lite"/>
    </source>
</evidence>
<dbReference type="EMBL" id="SOZH01000012">
    <property type="protein sequence ID" value="TFF04365.1"/>
    <property type="molecule type" value="Genomic_DNA"/>
</dbReference>
<reference evidence="2 3" key="1">
    <citation type="submission" date="2019-03" db="EMBL/GenBank/DDBJ databases">
        <title>Cellulosimicrobium funkei JCM14302 Assembly.</title>
        <authorList>
            <person name="Dou T."/>
        </authorList>
    </citation>
    <scope>NUCLEOTIDE SEQUENCE [LARGE SCALE GENOMIC DNA]</scope>
    <source>
        <strain evidence="2 3">JCM 14302</strain>
    </source>
</reference>
<keyword evidence="3" id="KW-1185">Reference proteome</keyword>
<name>A0A4Y8QXS2_9MICO</name>
<dbReference type="GeneID" id="95686405"/>
<evidence type="ECO:0000313" key="3">
    <source>
        <dbReference type="Proteomes" id="UP000298003"/>
    </source>
</evidence>
<gene>
    <name evidence="2" type="ORF">E1O70_18135</name>
</gene>
<dbReference type="RefSeq" id="WP_061268900.1">
    <property type="nucleotide sequence ID" value="NZ_SOZH01000012.1"/>
</dbReference>
<sequence length="217" mass="23255">MSTPTTMPQPTPSRRRPLFLTIGIAAALLIALGIFLVACTGGDDPDPTPTTPTPTETTPEPTPTEPTPEDPAEAARQEAIDAAQARYAEFIATSNEVNKAGGAGGYDALIMFLGTPELMQMYETVYAQWTEQGLRQTGDTKIAASKVTDLQGDPAAGQTLIADLEVCLDNTGVEIVNPAGESVTLEDYPDRVLQRVQMQTQDDGRWTVVKDEPTEEC</sequence>
<dbReference type="Proteomes" id="UP000298003">
    <property type="component" value="Unassembled WGS sequence"/>
</dbReference>
<accession>A0A4Y8QXS2</accession>